<dbReference type="EC" id="5.4.2.12" evidence="1"/>
<dbReference type="Gene3D" id="3.40.50.1240">
    <property type="entry name" value="Phosphoglycerate mutase-like"/>
    <property type="match status" value="1"/>
</dbReference>
<dbReference type="SUPFAM" id="SSF53254">
    <property type="entry name" value="Phosphoglycerate mutase-like"/>
    <property type="match status" value="1"/>
</dbReference>
<dbReference type="EMBL" id="JAFBER010000001">
    <property type="protein sequence ID" value="MBM7644168.1"/>
    <property type="molecule type" value="Genomic_DNA"/>
</dbReference>
<keyword evidence="1" id="KW-0413">Isomerase</keyword>
<dbReference type="Pfam" id="PF00300">
    <property type="entry name" value="His_Phos_1"/>
    <property type="match status" value="1"/>
</dbReference>
<dbReference type="GO" id="GO:0004619">
    <property type="term" value="F:phosphoglycerate mutase activity"/>
    <property type="evidence" value="ECO:0007669"/>
    <property type="project" value="UniProtKB-EC"/>
</dbReference>
<protein>
    <submittedName>
        <fullName evidence="1">Phosphoglycerate mutase</fullName>
        <ecNumber evidence="1">5.4.2.12</ecNumber>
    </submittedName>
</protein>
<sequence length="181" mass="21140">MRLMLIRHLPTEWNEKGLLQGKRNTAIDEKSLINQKAGICHNKKILEKFKPFDCVLASELLRTQQTAKVYGFDFHAEPLLNELDFGEFEGTEKETFVQNHIDWLSHPKKLILGESLADFEHRIFQFIQCYRKYEQVLAFGHGSWIRGLISIVNYGDINQMNRINVDNNELILLEVPSFIVH</sequence>
<dbReference type="CDD" id="cd07067">
    <property type="entry name" value="HP_PGM_like"/>
    <property type="match status" value="1"/>
</dbReference>
<name>A0ABS2PW26_9BACL</name>
<reference evidence="1 2" key="1">
    <citation type="submission" date="2021-01" db="EMBL/GenBank/DDBJ databases">
        <title>Genomic Encyclopedia of Type Strains, Phase IV (KMG-IV): sequencing the most valuable type-strain genomes for metagenomic binning, comparative biology and taxonomic classification.</title>
        <authorList>
            <person name="Goeker M."/>
        </authorList>
    </citation>
    <scope>NUCLEOTIDE SEQUENCE [LARGE SCALE GENOMIC DNA]</scope>
    <source>
        <strain evidence="1 2">DSM 28236</strain>
    </source>
</reference>
<proteinExistence type="predicted"/>
<dbReference type="InterPro" id="IPR029033">
    <property type="entry name" value="His_PPase_superfam"/>
</dbReference>
<comment type="caution">
    <text evidence="1">The sequence shown here is derived from an EMBL/GenBank/DDBJ whole genome shotgun (WGS) entry which is preliminary data.</text>
</comment>
<dbReference type="Proteomes" id="UP000808914">
    <property type="component" value="Unassembled WGS sequence"/>
</dbReference>
<gene>
    <name evidence="1" type="ORF">JOD45_000359</name>
</gene>
<accession>A0ABS2PW26</accession>
<dbReference type="RefSeq" id="WP_205002120.1">
    <property type="nucleotide sequence ID" value="NZ_JAFBER010000001.1"/>
</dbReference>
<organism evidence="1 2">
    <name type="scientific">Scopulibacillus daqui</name>
    <dbReference type="NCBI Taxonomy" id="1469162"/>
    <lineage>
        <taxon>Bacteria</taxon>
        <taxon>Bacillati</taxon>
        <taxon>Bacillota</taxon>
        <taxon>Bacilli</taxon>
        <taxon>Bacillales</taxon>
        <taxon>Sporolactobacillaceae</taxon>
        <taxon>Scopulibacillus</taxon>
    </lineage>
</organism>
<evidence type="ECO:0000313" key="1">
    <source>
        <dbReference type="EMBL" id="MBM7644168.1"/>
    </source>
</evidence>
<dbReference type="InterPro" id="IPR013078">
    <property type="entry name" value="His_Pase_superF_clade-1"/>
</dbReference>
<dbReference type="SMART" id="SM00855">
    <property type="entry name" value="PGAM"/>
    <property type="match status" value="1"/>
</dbReference>
<evidence type="ECO:0000313" key="2">
    <source>
        <dbReference type="Proteomes" id="UP000808914"/>
    </source>
</evidence>
<keyword evidence="2" id="KW-1185">Reference proteome</keyword>